<dbReference type="AlphaFoldDB" id="A0A1G1VFW0"/>
<dbReference type="EMBL" id="MHCC01000001">
    <property type="protein sequence ID" value="OGY14271.1"/>
    <property type="molecule type" value="Genomic_DNA"/>
</dbReference>
<dbReference type="GO" id="GO:0003676">
    <property type="term" value="F:nucleic acid binding"/>
    <property type="evidence" value="ECO:0007669"/>
    <property type="project" value="InterPro"/>
</dbReference>
<evidence type="ECO:0000313" key="2">
    <source>
        <dbReference type="EMBL" id="OGY14271.1"/>
    </source>
</evidence>
<dbReference type="InterPro" id="IPR036397">
    <property type="entry name" value="RNaseH_sf"/>
</dbReference>
<evidence type="ECO:0000259" key="1">
    <source>
        <dbReference type="PROSITE" id="PS50879"/>
    </source>
</evidence>
<accession>A0A1G1VFW0</accession>
<dbReference type="CDD" id="cd09279">
    <property type="entry name" value="RNase_HI_like"/>
    <property type="match status" value="1"/>
</dbReference>
<dbReference type="PANTHER" id="PTHR46387:SF2">
    <property type="entry name" value="RIBONUCLEASE HI"/>
    <property type="match status" value="1"/>
</dbReference>
<dbReference type="Gene3D" id="3.30.420.10">
    <property type="entry name" value="Ribonuclease H-like superfamily/Ribonuclease H"/>
    <property type="match status" value="1"/>
</dbReference>
<protein>
    <recommendedName>
        <fullName evidence="1">RNase H type-1 domain-containing protein</fullName>
    </recommendedName>
</protein>
<dbReference type="InterPro" id="IPR012337">
    <property type="entry name" value="RNaseH-like_sf"/>
</dbReference>
<gene>
    <name evidence="2" type="ORF">A3A77_02240</name>
</gene>
<name>A0A1G1VFW0_9BACT</name>
<sequence>MYKIFCDGGSRGNPGPAAGAFIVFDQNGKIVTKHGEYLGVATNNVAEYSAVLLAMEWLRENKINQEVKFFLDSQLITNQLIGTYKIKDTKLAVLATKVKNIKRNFPQRITYINIPREQNKIADLLVNEVLDKKSRSEKSNIKSI</sequence>
<proteinExistence type="predicted"/>
<dbReference type="Pfam" id="PF13456">
    <property type="entry name" value="RVT_3"/>
    <property type="match status" value="1"/>
</dbReference>
<dbReference type="SUPFAM" id="SSF53098">
    <property type="entry name" value="Ribonuclease H-like"/>
    <property type="match status" value="1"/>
</dbReference>
<dbReference type="GO" id="GO:0004523">
    <property type="term" value="F:RNA-DNA hybrid ribonuclease activity"/>
    <property type="evidence" value="ECO:0007669"/>
    <property type="project" value="InterPro"/>
</dbReference>
<comment type="caution">
    <text evidence="2">The sequence shown here is derived from an EMBL/GenBank/DDBJ whole genome shotgun (WGS) entry which is preliminary data.</text>
</comment>
<dbReference type="InterPro" id="IPR002156">
    <property type="entry name" value="RNaseH_domain"/>
</dbReference>
<organism evidence="2 3">
    <name type="scientific">Candidatus Blackburnbacteria bacterium RIFCSPLOWO2_01_FULL_40_20</name>
    <dbReference type="NCBI Taxonomy" id="1797519"/>
    <lineage>
        <taxon>Bacteria</taxon>
        <taxon>Candidatus Blackburniibacteriota</taxon>
    </lineage>
</organism>
<feature type="domain" description="RNase H type-1" evidence="1">
    <location>
        <begin position="1"/>
        <end position="131"/>
    </location>
</feature>
<evidence type="ECO:0000313" key="3">
    <source>
        <dbReference type="Proteomes" id="UP000178659"/>
    </source>
</evidence>
<dbReference type="PROSITE" id="PS50879">
    <property type="entry name" value="RNASE_H_1"/>
    <property type="match status" value="1"/>
</dbReference>
<dbReference type="Proteomes" id="UP000178659">
    <property type="component" value="Unassembled WGS sequence"/>
</dbReference>
<dbReference type="PANTHER" id="PTHR46387">
    <property type="entry name" value="POLYNUCLEOTIDYL TRANSFERASE, RIBONUCLEASE H-LIKE SUPERFAMILY PROTEIN"/>
    <property type="match status" value="1"/>
</dbReference>
<reference evidence="2 3" key="1">
    <citation type="journal article" date="2016" name="Nat. Commun.">
        <title>Thousands of microbial genomes shed light on interconnected biogeochemical processes in an aquifer system.</title>
        <authorList>
            <person name="Anantharaman K."/>
            <person name="Brown C.T."/>
            <person name="Hug L.A."/>
            <person name="Sharon I."/>
            <person name="Castelle C.J."/>
            <person name="Probst A.J."/>
            <person name="Thomas B.C."/>
            <person name="Singh A."/>
            <person name="Wilkins M.J."/>
            <person name="Karaoz U."/>
            <person name="Brodie E.L."/>
            <person name="Williams K.H."/>
            <person name="Hubbard S.S."/>
            <person name="Banfield J.F."/>
        </authorList>
    </citation>
    <scope>NUCLEOTIDE SEQUENCE [LARGE SCALE GENOMIC DNA]</scope>
</reference>